<evidence type="ECO:0000313" key="3">
    <source>
        <dbReference type="EMBL" id="BDP40102.1"/>
    </source>
</evidence>
<feature type="transmembrane region" description="Helical" evidence="2">
    <location>
        <begin position="54"/>
        <end position="72"/>
    </location>
</feature>
<keyword evidence="2" id="KW-0472">Membrane</keyword>
<keyword evidence="2" id="KW-1133">Transmembrane helix</keyword>
<keyword evidence="2" id="KW-0812">Transmembrane</keyword>
<reference evidence="3" key="1">
    <citation type="submission" date="2022-07" db="EMBL/GenBank/DDBJ databases">
        <title>Complete Genome Sequence of the Radioresistant Bacterium Deinococcus aetherius ST0316, Isolated from the Air Dust collected in Lower Stratosphere above Japan.</title>
        <authorList>
            <person name="Satoh K."/>
            <person name="Hagiwara K."/>
            <person name="Katsumata K."/>
            <person name="Kubo A."/>
            <person name="Yokobori S."/>
            <person name="Yamagishi A."/>
            <person name="Oono Y."/>
            <person name="Narumi I."/>
        </authorList>
    </citation>
    <scope>NUCLEOTIDE SEQUENCE</scope>
    <source>
        <strain evidence="3">ST0316</strain>
    </source>
</reference>
<evidence type="ECO:0000256" key="2">
    <source>
        <dbReference type="SAM" id="Phobius"/>
    </source>
</evidence>
<evidence type="ECO:0000313" key="4">
    <source>
        <dbReference type="Proteomes" id="UP001064971"/>
    </source>
</evidence>
<feature type="transmembrane region" description="Helical" evidence="2">
    <location>
        <begin position="24"/>
        <end position="42"/>
    </location>
</feature>
<feature type="region of interest" description="Disordered" evidence="1">
    <location>
        <begin position="83"/>
        <end position="120"/>
    </location>
</feature>
<proteinExistence type="predicted"/>
<name>A0ABN6REM4_9DEIO</name>
<accession>A0ABN6REM4</accession>
<dbReference type="EMBL" id="AP026560">
    <property type="protein sequence ID" value="BDP40102.1"/>
    <property type="molecule type" value="Genomic_DNA"/>
</dbReference>
<dbReference type="Proteomes" id="UP001064971">
    <property type="component" value="Chromosome"/>
</dbReference>
<organism evidence="3 4">
    <name type="scientific">Deinococcus aetherius</name>
    <dbReference type="NCBI Taxonomy" id="200252"/>
    <lineage>
        <taxon>Bacteria</taxon>
        <taxon>Thermotogati</taxon>
        <taxon>Deinococcota</taxon>
        <taxon>Deinococci</taxon>
        <taxon>Deinococcales</taxon>
        <taxon>Deinococcaceae</taxon>
        <taxon>Deinococcus</taxon>
    </lineage>
</organism>
<gene>
    <name evidence="3" type="ORF">DAETH_00710</name>
</gene>
<dbReference type="RefSeq" id="WP_264775991.1">
    <property type="nucleotide sequence ID" value="NZ_AP026560.1"/>
</dbReference>
<sequence length="120" mass="13570">MNFWRWLTTPDPEPGFTRRKLGRLLLRVLLFTVLATVLSALLRLAGLGPYLDTWWGTLLFVLALYLPLARFLNVDTFAPRRAAGTGTRAGAKGMTSAERRKERNRYAGVRKGPPNSGRRR</sequence>
<protein>
    <submittedName>
        <fullName evidence="3">Uncharacterized protein</fullName>
    </submittedName>
</protein>
<keyword evidence="4" id="KW-1185">Reference proteome</keyword>
<evidence type="ECO:0000256" key="1">
    <source>
        <dbReference type="SAM" id="MobiDB-lite"/>
    </source>
</evidence>